<dbReference type="WBParaSite" id="ES5_v2.g11478.t1">
    <property type="protein sequence ID" value="ES5_v2.g11478.t1"/>
    <property type="gene ID" value="ES5_v2.g11478"/>
</dbReference>
<accession>A0AC34F3D9</accession>
<evidence type="ECO:0000313" key="1">
    <source>
        <dbReference type="Proteomes" id="UP000887579"/>
    </source>
</evidence>
<name>A0AC34F3D9_9BILA</name>
<evidence type="ECO:0000313" key="2">
    <source>
        <dbReference type="WBParaSite" id="ES5_v2.g11478.t1"/>
    </source>
</evidence>
<reference evidence="2" key="1">
    <citation type="submission" date="2022-11" db="UniProtKB">
        <authorList>
            <consortium name="WormBaseParasite"/>
        </authorList>
    </citation>
    <scope>IDENTIFICATION</scope>
</reference>
<sequence>MFSFLFLIFGVFTHGFGSCPEGYFEWETSCFCFQTNSSGFSYAEAECVKISGHLVSIHDGFTNALLAQEAGTHFRESTVTDFWIGLTNLMPGGNWTWMDGTNLDFIEWAPIEPQNATGENCVSLSPIYGFWRSDNCFKQKPSVCRIAKMESSTTPKYPIYENCTEPFIYFEPTHSCYGIANWTAPAMNWTEGEEYCESVGGHLVSVHSYEEKHFMMC</sequence>
<proteinExistence type="predicted"/>
<protein>
    <submittedName>
        <fullName evidence="2">C-type lectin domain-containing protein</fullName>
    </submittedName>
</protein>
<organism evidence="1 2">
    <name type="scientific">Panagrolaimus sp. ES5</name>
    <dbReference type="NCBI Taxonomy" id="591445"/>
    <lineage>
        <taxon>Eukaryota</taxon>
        <taxon>Metazoa</taxon>
        <taxon>Ecdysozoa</taxon>
        <taxon>Nematoda</taxon>
        <taxon>Chromadorea</taxon>
        <taxon>Rhabditida</taxon>
        <taxon>Tylenchina</taxon>
        <taxon>Panagrolaimomorpha</taxon>
        <taxon>Panagrolaimoidea</taxon>
        <taxon>Panagrolaimidae</taxon>
        <taxon>Panagrolaimus</taxon>
    </lineage>
</organism>
<dbReference type="Proteomes" id="UP000887579">
    <property type="component" value="Unplaced"/>
</dbReference>